<comment type="caution">
    <text evidence="1">The sequence shown here is derived from an EMBL/GenBank/DDBJ whole genome shotgun (WGS) entry which is preliminary data.</text>
</comment>
<sequence length="137" mass="15420">MPSSIPSVPTPPSSALLWIGFAVRLPCLRSYCLRALPRPLHLHPVGPLDQAAHLRLGHWLTLRGPEVEIEKQRPQGQNLGQSDLAGVHARLRRRGQQRLPNPLGQAQPGTRRTLFQQRELRLADFGAYGFCTERRLQ</sequence>
<accession>A0A7Y9NKK4</accession>
<reference evidence="1 2" key="1">
    <citation type="submission" date="2020-07" db="EMBL/GenBank/DDBJ databases">
        <title>Genomic Encyclopedia of Type Strains, Phase IV (KMG-V): Genome sequencing to study the core and pangenomes of soil and plant-associated prokaryotes.</title>
        <authorList>
            <person name="Whitman W."/>
        </authorList>
    </citation>
    <scope>NUCLEOTIDE SEQUENCE [LARGE SCALE GENOMIC DNA]</scope>
    <source>
        <strain evidence="1 2">M8UP30</strain>
    </source>
</reference>
<dbReference type="EMBL" id="JACCCV010000001">
    <property type="protein sequence ID" value="NYF51079.1"/>
    <property type="molecule type" value="Genomic_DNA"/>
</dbReference>
<evidence type="ECO:0000313" key="1">
    <source>
        <dbReference type="EMBL" id="NYF51079.1"/>
    </source>
</evidence>
<evidence type="ECO:0000313" key="2">
    <source>
        <dbReference type="Proteomes" id="UP000534186"/>
    </source>
</evidence>
<gene>
    <name evidence="1" type="ORF">HDF12_001444</name>
</gene>
<dbReference type="Proteomes" id="UP000534186">
    <property type="component" value="Unassembled WGS sequence"/>
</dbReference>
<name>A0A7Y9NKK4_9BACT</name>
<organism evidence="1 2">
    <name type="scientific">Tunturiibacter lichenicola</name>
    <dbReference type="NCBI Taxonomy" id="2051959"/>
    <lineage>
        <taxon>Bacteria</taxon>
        <taxon>Pseudomonadati</taxon>
        <taxon>Acidobacteriota</taxon>
        <taxon>Terriglobia</taxon>
        <taxon>Terriglobales</taxon>
        <taxon>Acidobacteriaceae</taxon>
        <taxon>Tunturiibacter</taxon>
    </lineage>
</organism>
<proteinExistence type="predicted"/>
<dbReference type="AlphaFoldDB" id="A0A7Y9NKK4"/>
<protein>
    <submittedName>
        <fullName evidence="1">Uncharacterized protein</fullName>
    </submittedName>
</protein>